<keyword evidence="4 9" id="KW-0808">Transferase</keyword>
<dbReference type="InterPro" id="IPR036974">
    <property type="entry name" value="PUA_sf"/>
</dbReference>
<evidence type="ECO:0000259" key="8">
    <source>
        <dbReference type="Pfam" id="PF17785"/>
    </source>
</evidence>
<dbReference type="InterPro" id="IPR029063">
    <property type="entry name" value="SAM-dependent_MTases_sf"/>
</dbReference>
<feature type="domain" description="RlmI-like PUA" evidence="8">
    <location>
        <begin position="6"/>
        <end position="70"/>
    </location>
</feature>
<dbReference type="CDD" id="cd11572">
    <property type="entry name" value="RlmI_M_like"/>
    <property type="match status" value="1"/>
</dbReference>
<dbReference type="AlphaFoldDB" id="T1BFT6"/>
<dbReference type="InterPro" id="IPR041532">
    <property type="entry name" value="RlmI-like_PUA"/>
</dbReference>
<comment type="subcellular location">
    <subcellularLocation>
        <location evidence="1">Cytoplasm</location>
    </subcellularLocation>
</comment>
<evidence type="ECO:0000256" key="6">
    <source>
        <dbReference type="ARBA" id="ARBA00038091"/>
    </source>
</evidence>
<dbReference type="Gene3D" id="3.40.50.150">
    <property type="entry name" value="Vaccinia Virus protein VP39"/>
    <property type="match status" value="1"/>
</dbReference>
<keyword evidence="3 9" id="KW-0489">Methyltransferase</keyword>
<evidence type="ECO:0000256" key="3">
    <source>
        <dbReference type="ARBA" id="ARBA00022603"/>
    </source>
</evidence>
<dbReference type="SUPFAM" id="SSF88697">
    <property type="entry name" value="PUA domain-like"/>
    <property type="match status" value="1"/>
</dbReference>
<comment type="similarity">
    <text evidence="6">Belongs to the methyltransferase superfamily. RlmI family.</text>
</comment>
<evidence type="ECO:0000313" key="9">
    <source>
        <dbReference type="EMBL" id="EQD71821.1"/>
    </source>
</evidence>
<keyword evidence="5" id="KW-0949">S-adenosyl-L-methionine</keyword>
<protein>
    <submittedName>
        <fullName evidence="9">SAM-dependent methyltransferase</fullName>
    </submittedName>
</protein>
<comment type="caution">
    <text evidence="9">The sequence shown here is derived from an EMBL/GenBank/DDBJ whole genome shotgun (WGS) entry which is preliminary data.</text>
</comment>
<dbReference type="Gene3D" id="3.30.750.80">
    <property type="entry name" value="RNA methyltransferase domain (HRMD) like"/>
    <property type="match status" value="1"/>
</dbReference>
<evidence type="ECO:0000259" key="7">
    <source>
        <dbReference type="Pfam" id="PF10672"/>
    </source>
</evidence>
<dbReference type="Gene3D" id="2.30.130.10">
    <property type="entry name" value="PUA domain"/>
    <property type="match status" value="1"/>
</dbReference>
<proteinExistence type="inferred from homology"/>
<evidence type="ECO:0000256" key="2">
    <source>
        <dbReference type="ARBA" id="ARBA00022490"/>
    </source>
</evidence>
<dbReference type="PROSITE" id="PS50890">
    <property type="entry name" value="PUA"/>
    <property type="match status" value="1"/>
</dbReference>
<evidence type="ECO:0000256" key="4">
    <source>
        <dbReference type="ARBA" id="ARBA00022679"/>
    </source>
</evidence>
<dbReference type="SUPFAM" id="SSF53335">
    <property type="entry name" value="S-adenosyl-L-methionine-dependent methyltransferases"/>
    <property type="match status" value="1"/>
</dbReference>
<feature type="domain" description="S-adenosylmethionine-dependent methyltransferase" evidence="7">
    <location>
        <begin position="182"/>
        <end position="343"/>
    </location>
</feature>
<dbReference type="GO" id="GO:0008168">
    <property type="term" value="F:methyltransferase activity"/>
    <property type="evidence" value="ECO:0007669"/>
    <property type="project" value="UniProtKB-KW"/>
</dbReference>
<dbReference type="GO" id="GO:0032259">
    <property type="term" value="P:methylation"/>
    <property type="evidence" value="ECO:0007669"/>
    <property type="project" value="UniProtKB-KW"/>
</dbReference>
<dbReference type="EMBL" id="AUZY01002658">
    <property type="protein sequence ID" value="EQD71821.1"/>
    <property type="molecule type" value="Genomic_DNA"/>
</dbReference>
<dbReference type="PANTHER" id="PTHR42873">
    <property type="entry name" value="RIBOSOMAL RNA LARGE SUBUNIT METHYLTRANSFERASE"/>
    <property type="match status" value="1"/>
</dbReference>
<dbReference type="CDD" id="cd02440">
    <property type="entry name" value="AdoMet_MTases"/>
    <property type="match status" value="1"/>
</dbReference>
<dbReference type="PANTHER" id="PTHR42873:SF1">
    <property type="entry name" value="S-ADENOSYLMETHIONINE-DEPENDENT METHYLTRANSFERASE DOMAIN-CONTAINING PROTEIN"/>
    <property type="match status" value="1"/>
</dbReference>
<gene>
    <name evidence="9" type="ORF">B1B_04234</name>
</gene>
<evidence type="ECO:0000256" key="5">
    <source>
        <dbReference type="ARBA" id="ARBA00022691"/>
    </source>
</evidence>
<dbReference type="InterPro" id="IPR015947">
    <property type="entry name" value="PUA-like_sf"/>
</dbReference>
<evidence type="ECO:0000256" key="1">
    <source>
        <dbReference type="ARBA" id="ARBA00004496"/>
    </source>
</evidence>
<dbReference type="Pfam" id="PF10672">
    <property type="entry name" value="Methyltrans_SAM"/>
    <property type="match status" value="1"/>
</dbReference>
<name>T1BFT6_9ZZZZ</name>
<organism evidence="9">
    <name type="scientific">mine drainage metagenome</name>
    <dbReference type="NCBI Taxonomy" id="410659"/>
    <lineage>
        <taxon>unclassified sequences</taxon>
        <taxon>metagenomes</taxon>
        <taxon>ecological metagenomes</taxon>
    </lineage>
</organism>
<dbReference type="InterPro" id="IPR019614">
    <property type="entry name" value="SAM-dep_methyl-trfase"/>
</dbReference>
<dbReference type="GO" id="GO:0005737">
    <property type="term" value="C:cytoplasm"/>
    <property type="evidence" value="ECO:0007669"/>
    <property type="project" value="UniProtKB-SubCell"/>
</dbReference>
<reference evidence="9" key="2">
    <citation type="journal article" date="2014" name="ISME J.">
        <title>Microbial stratification in low pH oxic and suboxic macroscopic growths along an acid mine drainage.</title>
        <authorList>
            <person name="Mendez-Garcia C."/>
            <person name="Mesa V."/>
            <person name="Sprenger R.R."/>
            <person name="Richter M."/>
            <person name="Diez M.S."/>
            <person name="Solano J."/>
            <person name="Bargiela R."/>
            <person name="Golyshina O.V."/>
            <person name="Manteca A."/>
            <person name="Ramos J.L."/>
            <person name="Gallego J.R."/>
            <person name="Llorente I."/>
            <person name="Martins Dos Santos V.A."/>
            <person name="Jensen O.N."/>
            <person name="Pelaez A.I."/>
            <person name="Sanchez J."/>
            <person name="Ferrer M."/>
        </authorList>
    </citation>
    <scope>NUCLEOTIDE SEQUENCE</scope>
</reference>
<reference evidence="9" key="1">
    <citation type="submission" date="2013-08" db="EMBL/GenBank/DDBJ databases">
        <authorList>
            <person name="Mendez C."/>
            <person name="Richter M."/>
            <person name="Ferrer M."/>
            <person name="Sanchez J."/>
        </authorList>
    </citation>
    <scope>NUCLEOTIDE SEQUENCE</scope>
</reference>
<dbReference type="Pfam" id="PF17785">
    <property type="entry name" value="PUA_3"/>
    <property type="match status" value="1"/>
</dbReference>
<keyword evidence="2" id="KW-0963">Cytoplasm</keyword>
<dbReference type="CDD" id="cd21153">
    <property type="entry name" value="PUA_RlmI"/>
    <property type="match status" value="1"/>
</dbReference>
<sequence length="396" mass="43990">MNRAPVFLARGEEGRLRQGHLWVFSNEIDVAKSPLTSFVPGELVNVWDARGQAIGTGYVNPHSLIAVRLLAPDPDAAIDRDFFRQRIGRALAARARFGLDRYGRMVFGESDRLPGLVVDRYGPHLVVQVGTAGMERLREVVQDILIECFAPEGILYRNDFEARKLEGLDLRETEVWGTVPERVRVEEEGLAFQVSPWHGQKTGWFFDQREHRARVAQFSAGQRLLDVFSYTGGFSVTALARGAREAVAVDQSEEALALTTENAERNQVSLPRTIAADAFDALRMLARSGERFGVIVLDPPAFIKRKKDFQKGLLAYERLVGLAARLLDNPGFLVIASCSSHLGGDDFRQAFARGVRRAGREARIVGTGGQGPDHPIHPSMPETGYLKVIYGLIEER</sequence>
<dbReference type="GO" id="GO:0003723">
    <property type="term" value="F:RNA binding"/>
    <property type="evidence" value="ECO:0007669"/>
    <property type="project" value="InterPro"/>
</dbReference>
<accession>T1BFT6</accession>